<dbReference type="Proteomes" id="UP000287798">
    <property type="component" value="Unassembled WGS sequence"/>
</dbReference>
<dbReference type="EMBL" id="QZMU01000001">
    <property type="protein sequence ID" value="RRQ22383.1"/>
    <property type="molecule type" value="Genomic_DNA"/>
</dbReference>
<keyword evidence="4" id="KW-0732">Signal</keyword>
<evidence type="ECO:0000313" key="6">
    <source>
        <dbReference type="Proteomes" id="UP000287798"/>
    </source>
</evidence>
<evidence type="ECO:0000313" key="5">
    <source>
        <dbReference type="EMBL" id="RRQ22383.1"/>
    </source>
</evidence>
<feature type="repeat" description="TPR" evidence="3">
    <location>
        <begin position="406"/>
        <end position="439"/>
    </location>
</feature>
<keyword evidence="6" id="KW-1185">Reference proteome</keyword>
<feature type="repeat" description="TPR" evidence="3">
    <location>
        <begin position="440"/>
        <end position="473"/>
    </location>
</feature>
<evidence type="ECO:0000256" key="1">
    <source>
        <dbReference type="ARBA" id="ARBA00022737"/>
    </source>
</evidence>
<proteinExistence type="predicted"/>
<dbReference type="RefSeq" id="WP_125181725.1">
    <property type="nucleotide sequence ID" value="NZ_QZMU01000001.1"/>
</dbReference>
<dbReference type="InterPro" id="IPR051012">
    <property type="entry name" value="CellSynth/LPSAsmb/PSIAsmb"/>
</dbReference>
<sequence>MKTSIPILAGLLAALLLGGCQHLQNPGVALPAETGPAAPEAAEAPRQLVTAAPPAAAKPAEALSGEVLFDILLGEIAGQRNRLDVSVEHYLQAAEASRDPRVAERALRIAAFAKDEQAALAASRRWVELDPDSLDARQSLAVLALRVGIEDEAFTQLEHIITELGAGDQAFTAVTGLLARDEDRQAALQLMQRLAQQHPDLPDAHLALSRLAQHAGEPEVGLAAAQRALTLRPDWPEALIQRARLRVQKGDQEQALQELAAAVERQPEAPGLRMTYARLLLDARQLQAAEQQFERIVEQNPEHGDAVYSLGLLALEAERYEAAREHFERLLELGGRNQESRYYLGRIAEARDAPEAAIDWYDRVREGEYLMDAQVRSARLRAQLGDLEAARRQLHGMRVRNPELAVQLYVVEGELLVMAGEARQAMDLYDSVLEDMPDSADLLYARALLAEKLDRLEQTEQDLRRVLELEPDNAPALNALGYTLADRTDRYREALIYIEKALALRPEDPAILDSMGWVQYRLGNLEQAEQYLRRALEQARDGEIAAHLGEVLWQQGRQDEARRVWEAAREADADSPVLERTMQRFLQP</sequence>
<accession>A0A426QKU6</accession>
<comment type="caution">
    <text evidence="5">The sequence shown here is derived from an EMBL/GenBank/DDBJ whole genome shotgun (WGS) entry which is preliminary data.</text>
</comment>
<dbReference type="PROSITE" id="PS51257">
    <property type="entry name" value="PROKAR_LIPOPROTEIN"/>
    <property type="match status" value="1"/>
</dbReference>
<keyword evidence="1" id="KW-0677">Repeat</keyword>
<keyword evidence="2 3" id="KW-0802">TPR repeat</keyword>
<gene>
    <name evidence="5" type="ORF">D6C00_10745</name>
</gene>
<name>A0A426QKU6_9GAMM</name>
<feature type="repeat" description="TPR" evidence="3">
    <location>
        <begin position="236"/>
        <end position="269"/>
    </location>
</feature>
<reference evidence="5 6" key="1">
    <citation type="journal article" date="2010" name="Int. J. Syst. Evol. Microbiol.">
        <title>Thiohalobacter thiocyanaticus gen. nov., sp. nov., a moderately halophilic, sulfur-oxidizing gammaproteobacterium from hypersaline lakes, that utilizes thiocyanate.</title>
        <authorList>
            <person name="Sorokin D.Y."/>
            <person name="Kovaleva O.L."/>
            <person name="Tourova T.P."/>
            <person name="Muyzer G."/>
        </authorList>
    </citation>
    <scope>NUCLEOTIDE SEQUENCE [LARGE SCALE GENOMIC DNA]</scope>
    <source>
        <strain evidence="5 6">Hrh1</strain>
    </source>
</reference>
<dbReference type="AlphaFoldDB" id="A0A426QKU6"/>
<feature type="repeat" description="TPR" evidence="3">
    <location>
        <begin position="304"/>
        <end position="337"/>
    </location>
</feature>
<dbReference type="SUPFAM" id="SSF48452">
    <property type="entry name" value="TPR-like"/>
    <property type="match status" value="2"/>
</dbReference>
<dbReference type="Gene3D" id="1.25.40.10">
    <property type="entry name" value="Tetratricopeptide repeat domain"/>
    <property type="match status" value="2"/>
</dbReference>
<protein>
    <recommendedName>
        <fullName evidence="7">Tetratricopeptide repeat protein</fullName>
    </recommendedName>
</protein>
<dbReference type="InterPro" id="IPR011990">
    <property type="entry name" value="TPR-like_helical_dom_sf"/>
</dbReference>
<organism evidence="5 6">
    <name type="scientific">Thiohalobacter thiocyanaticus</name>
    <dbReference type="NCBI Taxonomy" id="585455"/>
    <lineage>
        <taxon>Bacteria</taxon>
        <taxon>Pseudomonadati</taxon>
        <taxon>Pseudomonadota</taxon>
        <taxon>Gammaproteobacteria</taxon>
        <taxon>Thiohalobacterales</taxon>
        <taxon>Thiohalobacteraceae</taxon>
        <taxon>Thiohalobacter</taxon>
    </lineage>
</organism>
<feature type="chain" id="PRO_5019238260" description="Tetratricopeptide repeat protein" evidence="4">
    <location>
        <begin position="24"/>
        <end position="588"/>
    </location>
</feature>
<dbReference type="InterPro" id="IPR019734">
    <property type="entry name" value="TPR_rpt"/>
</dbReference>
<dbReference type="OrthoDB" id="9766710at2"/>
<dbReference type="PANTHER" id="PTHR45586">
    <property type="entry name" value="TPR REPEAT-CONTAINING PROTEIN PA4667"/>
    <property type="match status" value="1"/>
</dbReference>
<dbReference type="PANTHER" id="PTHR45586:SF1">
    <property type="entry name" value="LIPOPOLYSACCHARIDE ASSEMBLY PROTEIN B"/>
    <property type="match status" value="1"/>
</dbReference>
<dbReference type="SMART" id="SM00028">
    <property type="entry name" value="TPR"/>
    <property type="match status" value="8"/>
</dbReference>
<evidence type="ECO:0000256" key="3">
    <source>
        <dbReference type="PROSITE-ProRule" id="PRU00339"/>
    </source>
</evidence>
<dbReference type="Pfam" id="PF13432">
    <property type="entry name" value="TPR_16"/>
    <property type="match status" value="3"/>
</dbReference>
<feature type="signal peptide" evidence="4">
    <location>
        <begin position="1"/>
        <end position="23"/>
    </location>
</feature>
<evidence type="ECO:0000256" key="2">
    <source>
        <dbReference type="ARBA" id="ARBA00022803"/>
    </source>
</evidence>
<evidence type="ECO:0000256" key="4">
    <source>
        <dbReference type="SAM" id="SignalP"/>
    </source>
</evidence>
<evidence type="ECO:0008006" key="7">
    <source>
        <dbReference type="Google" id="ProtNLM"/>
    </source>
</evidence>
<dbReference type="PROSITE" id="PS50005">
    <property type="entry name" value="TPR"/>
    <property type="match status" value="4"/>
</dbReference>